<dbReference type="InterPro" id="IPR036955">
    <property type="entry name" value="AP2/ERF_dom_sf"/>
</dbReference>
<dbReference type="AlphaFoldDB" id="A0A7I8JKV2"/>
<dbReference type="CDD" id="cd00018">
    <property type="entry name" value="AP2"/>
    <property type="match status" value="1"/>
</dbReference>
<gene>
    <name evidence="8" type="ORF">SI7747_13016626</name>
</gene>
<name>A0A7I8JKV2_SPIIN</name>
<evidence type="ECO:0000256" key="1">
    <source>
        <dbReference type="ARBA" id="ARBA00004123"/>
    </source>
</evidence>
<dbReference type="InterPro" id="IPR001471">
    <property type="entry name" value="AP2/ERF_dom"/>
</dbReference>
<evidence type="ECO:0000256" key="6">
    <source>
        <dbReference type="SAM" id="MobiDB-lite"/>
    </source>
</evidence>
<dbReference type="InterPro" id="IPR016177">
    <property type="entry name" value="DNA-bd_dom_sf"/>
</dbReference>
<evidence type="ECO:0000259" key="7">
    <source>
        <dbReference type="PROSITE" id="PS51032"/>
    </source>
</evidence>
<dbReference type="EMBL" id="CACRZD030000013">
    <property type="protein sequence ID" value="CAA6670223.1"/>
    <property type="molecule type" value="Genomic_DNA"/>
</dbReference>
<evidence type="ECO:0000313" key="9">
    <source>
        <dbReference type="Proteomes" id="UP001189122"/>
    </source>
</evidence>
<dbReference type="GO" id="GO:0005634">
    <property type="term" value="C:nucleus"/>
    <property type="evidence" value="ECO:0007669"/>
    <property type="project" value="UniProtKB-SubCell"/>
</dbReference>
<evidence type="ECO:0000256" key="5">
    <source>
        <dbReference type="ARBA" id="ARBA00023242"/>
    </source>
</evidence>
<comment type="subcellular location">
    <subcellularLocation>
        <location evidence="1">Nucleus</location>
    </subcellularLocation>
</comment>
<sequence>MDAATLSSFTVGQGLDEAATGGAPPVLEGIAAVVGYYVLFGDMKKGDVSTQSEEKKRKFEPDTAGSGDEPSTAAAVAGNGECDGRSYRGVRKRPWGRWSAEIRDRIGRCRRWLGTFDSAEEAARAYDAAARTLRGSKARTNFALPSSSFVPLATSFPSPPSSSSSSSGNTSSLEIGKKRRRYAEPGEKKMCRAVSSVAHLFGSPSDEDSPPGKRENPFDLDPDVYSGF</sequence>
<evidence type="ECO:0000256" key="4">
    <source>
        <dbReference type="ARBA" id="ARBA00023163"/>
    </source>
</evidence>
<feature type="compositionally biased region" description="Basic and acidic residues" evidence="6">
    <location>
        <begin position="49"/>
        <end position="61"/>
    </location>
</feature>
<keyword evidence="9" id="KW-1185">Reference proteome</keyword>
<keyword evidence="4" id="KW-0804">Transcription</keyword>
<protein>
    <recommendedName>
        <fullName evidence="7">AP2/ERF domain-containing protein</fullName>
    </recommendedName>
</protein>
<dbReference type="SMART" id="SM00380">
    <property type="entry name" value="AP2"/>
    <property type="match status" value="1"/>
</dbReference>
<dbReference type="Proteomes" id="UP001189122">
    <property type="component" value="Unassembled WGS sequence"/>
</dbReference>
<reference evidence="8 9" key="1">
    <citation type="submission" date="2019-12" db="EMBL/GenBank/DDBJ databases">
        <authorList>
            <person name="Scholz U."/>
            <person name="Mascher M."/>
            <person name="Fiebig A."/>
        </authorList>
    </citation>
    <scope>NUCLEOTIDE SEQUENCE</scope>
</reference>
<dbReference type="PRINTS" id="PR00367">
    <property type="entry name" value="ETHRSPELEMNT"/>
</dbReference>
<dbReference type="PANTHER" id="PTHR31677:SF75">
    <property type="entry name" value="ETHYLENE-RESPONSIVE TRANSCRIPTION FACTOR ERF084"/>
    <property type="match status" value="1"/>
</dbReference>
<dbReference type="PROSITE" id="PS51032">
    <property type="entry name" value="AP2_ERF"/>
    <property type="match status" value="1"/>
</dbReference>
<evidence type="ECO:0000313" key="8">
    <source>
        <dbReference type="EMBL" id="CAA2630980.1"/>
    </source>
</evidence>
<feature type="compositionally biased region" description="Low complexity" evidence="6">
    <location>
        <begin position="161"/>
        <end position="172"/>
    </location>
</feature>
<dbReference type="Gene3D" id="3.30.730.10">
    <property type="entry name" value="AP2/ERF domain"/>
    <property type="match status" value="1"/>
</dbReference>
<feature type="region of interest" description="Disordered" evidence="6">
    <location>
        <begin position="155"/>
        <end position="228"/>
    </location>
</feature>
<organism evidence="8">
    <name type="scientific">Spirodela intermedia</name>
    <name type="common">Intermediate duckweed</name>
    <dbReference type="NCBI Taxonomy" id="51605"/>
    <lineage>
        <taxon>Eukaryota</taxon>
        <taxon>Viridiplantae</taxon>
        <taxon>Streptophyta</taxon>
        <taxon>Embryophyta</taxon>
        <taxon>Tracheophyta</taxon>
        <taxon>Spermatophyta</taxon>
        <taxon>Magnoliopsida</taxon>
        <taxon>Liliopsida</taxon>
        <taxon>Araceae</taxon>
        <taxon>Lemnoideae</taxon>
        <taxon>Spirodela</taxon>
    </lineage>
</organism>
<feature type="domain" description="AP2/ERF" evidence="7">
    <location>
        <begin position="86"/>
        <end position="143"/>
    </location>
</feature>
<dbReference type="Pfam" id="PF00847">
    <property type="entry name" value="AP2"/>
    <property type="match status" value="1"/>
</dbReference>
<keyword evidence="5" id="KW-0539">Nucleus</keyword>
<dbReference type="PANTHER" id="PTHR31677">
    <property type="entry name" value="AP2 DOMAIN CLASS TRANSCRIPTION FACTOR"/>
    <property type="match status" value="1"/>
</dbReference>
<evidence type="ECO:0000256" key="3">
    <source>
        <dbReference type="ARBA" id="ARBA00023125"/>
    </source>
</evidence>
<dbReference type="EMBL" id="LR743600">
    <property type="protein sequence ID" value="CAA2630980.1"/>
    <property type="molecule type" value="Genomic_DNA"/>
</dbReference>
<dbReference type="SUPFAM" id="SSF54171">
    <property type="entry name" value="DNA-binding domain"/>
    <property type="match status" value="1"/>
</dbReference>
<dbReference type="GO" id="GO:0003677">
    <property type="term" value="F:DNA binding"/>
    <property type="evidence" value="ECO:0007669"/>
    <property type="project" value="UniProtKB-KW"/>
</dbReference>
<keyword evidence="3" id="KW-0238">DNA-binding</keyword>
<feature type="region of interest" description="Disordered" evidence="6">
    <location>
        <begin position="49"/>
        <end position="80"/>
    </location>
</feature>
<evidence type="ECO:0000256" key="2">
    <source>
        <dbReference type="ARBA" id="ARBA00023015"/>
    </source>
</evidence>
<proteinExistence type="predicted"/>
<dbReference type="GO" id="GO:0003700">
    <property type="term" value="F:DNA-binding transcription factor activity"/>
    <property type="evidence" value="ECO:0007669"/>
    <property type="project" value="InterPro"/>
</dbReference>
<keyword evidence="2" id="KW-0805">Transcription regulation</keyword>
<accession>A0A7I8JKV2</accession>
<dbReference type="FunFam" id="3.30.730.10:FF:000001">
    <property type="entry name" value="Ethylene-responsive transcription factor 2"/>
    <property type="match status" value="1"/>
</dbReference>